<dbReference type="AlphaFoldDB" id="A0A9P0CJX4"/>
<keyword evidence="2" id="KW-0863">Zinc-finger</keyword>
<dbReference type="SUPFAM" id="SSF90209">
    <property type="entry name" value="Ran binding protein zinc finger-like"/>
    <property type="match status" value="1"/>
</dbReference>
<dbReference type="PANTHER" id="PTHR15326">
    <property type="entry name" value="SPERMATOGENESIS-ASSOCIATED PROTEIN 2/TAMOZHENNIC"/>
    <property type="match status" value="1"/>
</dbReference>
<protein>
    <recommendedName>
        <fullName evidence="4">RanBP2-type domain-containing protein</fullName>
    </recommendedName>
</protein>
<keyword evidence="6" id="KW-1185">Reference proteome</keyword>
<evidence type="ECO:0000256" key="2">
    <source>
        <dbReference type="ARBA" id="ARBA00022771"/>
    </source>
</evidence>
<dbReference type="SUPFAM" id="SSF143503">
    <property type="entry name" value="PUG domain-like"/>
    <property type="match status" value="1"/>
</dbReference>
<dbReference type="InterPro" id="IPR001876">
    <property type="entry name" value="Znf_RanBP2"/>
</dbReference>
<dbReference type="SMART" id="SM00547">
    <property type="entry name" value="ZnF_RBZ"/>
    <property type="match status" value="2"/>
</dbReference>
<dbReference type="CDD" id="cd09212">
    <property type="entry name" value="PUB"/>
    <property type="match status" value="1"/>
</dbReference>
<dbReference type="InterPro" id="IPR036339">
    <property type="entry name" value="PUB-like_dom_sf"/>
</dbReference>
<dbReference type="Gene3D" id="1.20.58.2190">
    <property type="match status" value="1"/>
</dbReference>
<dbReference type="GO" id="GO:0005737">
    <property type="term" value="C:cytoplasm"/>
    <property type="evidence" value="ECO:0007669"/>
    <property type="project" value="TreeGrafter"/>
</dbReference>
<evidence type="ECO:0000313" key="5">
    <source>
        <dbReference type="EMBL" id="CAH1101443.1"/>
    </source>
</evidence>
<proteinExistence type="predicted"/>
<dbReference type="Pfam" id="PF21388">
    <property type="entry name" value="SPATA2_PUB-like"/>
    <property type="match status" value="1"/>
</dbReference>
<dbReference type="GO" id="GO:0008270">
    <property type="term" value="F:zinc ion binding"/>
    <property type="evidence" value="ECO:0007669"/>
    <property type="project" value="UniProtKB-KW"/>
</dbReference>
<organism evidence="5 6">
    <name type="scientific">Psylliodes chrysocephalus</name>
    <dbReference type="NCBI Taxonomy" id="3402493"/>
    <lineage>
        <taxon>Eukaryota</taxon>
        <taxon>Metazoa</taxon>
        <taxon>Ecdysozoa</taxon>
        <taxon>Arthropoda</taxon>
        <taxon>Hexapoda</taxon>
        <taxon>Insecta</taxon>
        <taxon>Pterygota</taxon>
        <taxon>Neoptera</taxon>
        <taxon>Endopterygota</taxon>
        <taxon>Coleoptera</taxon>
        <taxon>Polyphaga</taxon>
        <taxon>Cucujiformia</taxon>
        <taxon>Chrysomeloidea</taxon>
        <taxon>Chrysomelidae</taxon>
        <taxon>Galerucinae</taxon>
        <taxon>Alticini</taxon>
        <taxon>Psylliodes</taxon>
    </lineage>
</organism>
<keyword evidence="3" id="KW-0862">Zinc</keyword>
<dbReference type="OrthoDB" id="9837000at2759"/>
<gene>
    <name evidence="5" type="ORF">PSYICH_LOCUS2453</name>
</gene>
<name>A0A9P0CJX4_9CUCU</name>
<evidence type="ECO:0000259" key="4">
    <source>
        <dbReference type="PROSITE" id="PS01358"/>
    </source>
</evidence>
<evidence type="ECO:0000256" key="1">
    <source>
        <dbReference type="ARBA" id="ARBA00022723"/>
    </source>
</evidence>
<dbReference type="InterPro" id="IPR036443">
    <property type="entry name" value="Znf_RanBP2_sf"/>
</dbReference>
<dbReference type="PANTHER" id="PTHR15326:SF2">
    <property type="entry name" value="PROTEIN TAMOZHENNIC"/>
    <property type="match status" value="1"/>
</dbReference>
<dbReference type="EMBL" id="OV651823">
    <property type="protein sequence ID" value="CAH1101443.1"/>
    <property type="molecule type" value="Genomic_DNA"/>
</dbReference>
<reference evidence="5" key="1">
    <citation type="submission" date="2022-01" db="EMBL/GenBank/DDBJ databases">
        <authorList>
            <person name="King R."/>
        </authorList>
    </citation>
    <scope>NUCLEOTIDE SEQUENCE</scope>
</reference>
<keyword evidence="1" id="KW-0479">Metal-binding</keyword>
<sequence>MVIMESCCLPENSYNELWQEIDRCHLSYLVLEESPEKIDQRNRLEEYIHDFLCVSGHYHKFTFHETQEVLQLSATYKKDFSAYKAIMGFNAIQMYAGNLLAQPWRKEYKTLKTYSGFYKHQVEANLIGAEKLFEAMGYRYYGEGLLVLEDPICPDRVTAVSRDCLIAFVECQILKAIWEEVCTSFKISWLEVLDFRKNHICTPEECMIALKSRHHHRQYQEHSRSLSQGSNPFQPVHCQTISVPVVSPLVPMNHSFPPSSSHHHHVGLPMQPEYMNGCCPGNYSGYTIPYTQAVMRPQDLIYNIPVTANNIYPVPTAKLIEVEPSHSFDVVDNPIRTRPLKKPVESEYNNTMKNGVDPKDSRLEDWDYVYRNLENQGYNKDLGERGDILSPNSAKQLKDVKKMKQTNLDEAFNHLNVYDRPLKVSDAPKKAQRLSIDVIKVQPKEKPLTIEKCVQAKTVEKKIKDEKPIKKKIVNKQPIESLDPSNKWQCKHCTYLNDGVKDICEICGKSKIVKDEAPIEVGGAECSKCTLVNSKNNQTCEACGTDLAGSPTYI</sequence>
<dbReference type="PROSITE" id="PS01358">
    <property type="entry name" value="ZF_RANBP2_1"/>
    <property type="match status" value="1"/>
</dbReference>
<evidence type="ECO:0000256" key="3">
    <source>
        <dbReference type="ARBA" id="ARBA00022833"/>
    </source>
</evidence>
<accession>A0A9P0CJX4</accession>
<evidence type="ECO:0000313" key="6">
    <source>
        <dbReference type="Proteomes" id="UP001153636"/>
    </source>
</evidence>
<dbReference type="Proteomes" id="UP001153636">
    <property type="component" value="Chromosome 11"/>
</dbReference>
<dbReference type="InterPro" id="IPR048839">
    <property type="entry name" value="SPATA2_PUB-like"/>
</dbReference>
<feature type="domain" description="RanBP2-type" evidence="4">
    <location>
        <begin position="488"/>
        <end position="507"/>
    </location>
</feature>